<dbReference type="Proteomes" id="UP000266622">
    <property type="component" value="Unassembled WGS sequence"/>
</dbReference>
<dbReference type="GO" id="GO:0003743">
    <property type="term" value="F:translation initiation factor activity"/>
    <property type="evidence" value="ECO:0007669"/>
    <property type="project" value="UniProtKB-KW"/>
</dbReference>
<comment type="caution">
    <text evidence="3">The sequence shown here is derived from an EMBL/GenBank/DDBJ whole genome shotgun (WGS) entry which is preliminary data.</text>
</comment>
<organism evidence="3 4">
    <name type="scientific">Candidatus Nanoclepta minutus</name>
    <dbReference type="NCBI Taxonomy" id="1940235"/>
    <lineage>
        <taxon>Archaea</taxon>
        <taxon>Nanobdellota</taxon>
        <taxon>Candidatus Nanoclepta</taxon>
    </lineage>
</organism>
<protein>
    <submittedName>
        <fullName evidence="3">Uncharacterized protein</fullName>
    </submittedName>
</protein>
<evidence type="ECO:0000256" key="1">
    <source>
        <dbReference type="ARBA" id="ARBA00022540"/>
    </source>
</evidence>
<sequence length="207" mass="24173">MRVLKLNVMGSPFIGLFFHLFEDFGIFSQRARDLDIDIKKEYVSYPIVTPFFIEYGDRIIISKNAPREIIETLGKYFDLILVDTRENLIGNLFFIGKDVILYSSAIKKDVEEIERVLGMSSYRIKVDYYFGSIIKSYRDRILVAQNLSDETIDRIRERVVSRKFDVSTVNFGSPFLRYGIEINKDYLIVGDRSTGHEIVKIEDFFTD</sequence>
<proteinExistence type="predicted"/>
<evidence type="ECO:0000313" key="4">
    <source>
        <dbReference type="Proteomes" id="UP000266622"/>
    </source>
</evidence>
<keyword evidence="1" id="KW-0396">Initiation factor</keyword>
<keyword evidence="2" id="KW-0648">Protein biosynthesis</keyword>
<dbReference type="GO" id="GO:0042256">
    <property type="term" value="P:cytosolic ribosome assembly"/>
    <property type="evidence" value="ECO:0007669"/>
    <property type="project" value="InterPro"/>
</dbReference>
<dbReference type="Pfam" id="PF01912">
    <property type="entry name" value="eIF-6"/>
    <property type="match status" value="1"/>
</dbReference>
<name>A0A397WP44_9ARCH</name>
<dbReference type="AlphaFoldDB" id="A0A397WP44"/>
<gene>
    <name evidence="3" type="ORF">BXU00_01175</name>
</gene>
<evidence type="ECO:0000256" key="2">
    <source>
        <dbReference type="ARBA" id="ARBA00022917"/>
    </source>
</evidence>
<accession>A0A397WP44</accession>
<dbReference type="EMBL" id="MWMI01000001">
    <property type="protein sequence ID" value="RIB35692.1"/>
    <property type="molecule type" value="Genomic_DNA"/>
</dbReference>
<dbReference type="Gene3D" id="3.75.10.10">
    <property type="entry name" value="L-arginine/glycine Amidinotransferase, Chain A"/>
    <property type="match status" value="1"/>
</dbReference>
<dbReference type="SUPFAM" id="SSF55909">
    <property type="entry name" value="Pentein"/>
    <property type="match status" value="1"/>
</dbReference>
<reference evidence="3 4" key="1">
    <citation type="journal article" date="2018" name="Syst. Appl. Microbiol.">
        <title>A new symbiotic nanoarchaeote (Candidatus Nanoclepta minutus) and its host (Zestosphaera tikiterensis gen. nov., sp. nov.) from a New Zealand hot spring.</title>
        <authorList>
            <person name="St John E."/>
            <person name="Liu Y."/>
            <person name="Podar M."/>
            <person name="Stott M.B."/>
            <person name="Meneghin J."/>
            <person name="Chen Z."/>
            <person name="Lagutin K."/>
            <person name="Mitchell K."/>
            <person name="Reysenbach A.L."/>
        </authorList>
    </citation>
    <scope>NUCLEOTIDE SEQUENCE [LARGE SCALE GENOMIC DNA]</scope>
    <source>
        <strain evidence="3">NZ3</strain>
    </source>
</reference>
<dbReference type="GO" id="GO:0043022">
    <property type="term" value="F:ribosome binding"/>
    <property type="evidence" value="ECO:0007669"/>
    <property type="project" value="InterPro"/>
</dbReference>
<dbReference type="InterPro" id="IPR002769">
    <property type="entry name" value="eIF6"/>
</dbReference>
<evidence type="ECO:0000313" key="3">
    <source>
        <dbReference type="EMBL" id="RIB35692.1"/>
    </source>
</evidence>